<protein>
    <submittedName>
        <fullName evidence="8">Periplasmic serine endoprotease DegP</fullName>
        <ecNumber evidence="8">3.4.21.107</ecNumber>
    </submittedName>
</protein>
<dbReference type="CDD" id="cd10839">
    <property type="entry name" value="cpPDZ1_DegP-like"/>
    <property type="match status" value="1"/>
</dbReference>
<sequence>MKRLKTLTAALLMGVATVVMQPAFAALPDAGGSESGMPTLAPLVQKVSPAVVNVSTRGTIETEQNPLMQDPFFRRFFGDQMPQQQREVRALGSGVIVNADKGYILTNNHVIANADEITVGTTDDRQFKAKVIGADPETDIAVIQIDADNLTQVKMGDSSTLRTGDYVVALGNPFGLEHTVTSGIVSGLGRSLSGQIRDTRIQDFIQTDASINPGNSGGALVNLKGELVGINTAILSRSGGNIGIGFAVPINLASQVMDQLIKYGEVHRGVLGVRVQDVTPDIAEAMGLDDRHGALISQVSPDSAAEKAGLKAGDVVTEVDGKPIGDAAELAKVIGLREVGEQVKLTVVRDGETQTIKAKVGKRPDEATQATVEGGPLEGIQVGELDERSKLYGQVEGVLVTGVSRDAPAAGTLQPGDVITSVNRQPVTSVAEFNRAASGKDKLLLHVRRGNAALFVVLR</sequence>
<evidence type="ECO:0000256" key="3">
    <source>
        <dbReference type="ARBA" id="ARBA00022729"/>
    </source>
</evidence>
<dbReference type="InterPro" id="IPR009003">
    <property type="entry name" value="Peptidase_S1_PA"/>
</dbReference>
<evidence type="ECO:0000256" key="2">
    <source>
        <dbReference type="ARBA" id="ARBA00022670"/>
    </source>
</evidence>
<proteinExistence type="inferred from homology"/>
<organism evidence="8">
    <name type="scientific">uncultured organism</name>
    <dbReference type="NCBI Taxonomy" id="155900"/>
    <lineage>
        <taxon>unclassified sequences</taxon>
        <taxon>environmental samples</taxon>
    </lineage>
</organism>
<dbReference type="PANTHER" id="PTHR22939">
    <property type="entry name" value="SERINE PROTEASE FAMILY S1C HTRA-RELATED"/>
    <property type="match status" value="1"/>
</dbReference>
<accession>A0A5B8REA0</accession>
<evidence type="ECO:0000256" key="1">
    <source>
        <dbReference type="ARBA" id="ARBA00010541"/>
    </source>
</evidence>
<dbReference type="AlphaFoldDB" id="A0A5B8REA0"/>
<dbReference type="EC" id="3.4.21.107" evidence="8"/>
<evidence type="ECO:0000256" key="6">
    <source>
        <dbReference type="ARBA" id="ARBA00022825"/>
    </source>
</evidence>
<dbReference type="GO" id="GO:0004252">
    <property type="term" value="F:serine-type endopeptidase activity"/>
    <property type="evidence" value="ECO:0007669"/>
    <property type="project" value="InterPro"/>
</dbReference>
<keyword evidence="2 8" id="KW-0645">Protease</keyword>
<evidence type="ECO:0000256" key="4">
    <source>
        <dbReference type="ARBA" id="ARBA00022737"/>
    </source>
</evidence>
<gene>
    <name evidence="8" type="primary">degP_2</name>
    <name evidence="8" type="ORF">KBTEX_02127</name>
</gene>
<dbReference type="SUPFAM" id="SSF50156">
    <property type="entry name" value="PDZ domain-like"/>
    <property type="match status" value="2"/>
</dbReference>
<dbReference type="InterPro" id="IPR036034">
    <property type="entry name" value="PDZ_sf"/>
</dbReference>
<reference evidence="8" key="1">
    <citation type="submission" date="2019-06" db="EMBL/GenBank/DDBJ databases">
        <authorList>
            <person name="Murdoch R.W."/>
            <person name="Fathepure B."/>
        </authorList>
    </citation>
    <scope>NUCLEOTIDE SEQUENCE</scope>
</reference>
<comment type="similarity">
    <text evidence="1">Belongs to the peptidase S1C family.</text>
</comment>
<dbReference type="FunFam" id="2.40.10.10:FF:000001">
    <property type="entry name" value="Periplasmic serine protease DegS"/>
    <property type="match status" value="1"/>
</dbReference>
<dbReference type="FunFam" id="2.30.42.10:FF:000037">
    <property type="entry name" value="Periplasmic serine endoprotease DegP-like"/>
    <property type="match status" value="1"/>
</dbReference>
<keyword evidence="3" id="KW-0732">Signal</keyword>
<dbReference type="Pfam" id="PF13365">
    <property type="entry name" value="Trypsin_2"/>
    <property type="match status" value="1"/>
</dbReference>
<name>A0A5B8REA0_9ZZZZ</name>
<dbReference type="PANTHER" id="PTHR22939:SF129">
    <property type="entry name" value="SERINE PROTEASE HTRA2, MITOCHONDRIAL"/>
    <property type="match status" value="1"/>
</dbReference>
<keyword evidence="5 8" id="KW-0378">Hydrolase</keyword>
<dbReference type="Gene3D" id="2.30.42.10">
    <property type="match status" value="2"/>
</dbReference>
<dbReference type="Gene3D" id="2.40.10.120">
    <property type="match status" value="1"/>
</dbReference>
<evidence type="ECO:0000256" key="5">
    <source>
        <dbReference type="ARBA" id="ARBA00022801"/>
    </source>
</evidence>
<feature type="domain" description="PDZ" evidence="7">
    <location>
        <begin position="366"/>
        <end position="430"/>
    </location>
</feature>
<dbReference type="GO" id="GO:0006515">
    <property type="term" value="P:protein quality control for misfolded or incompletely synthesized proteins"/>
    <property type="evidence" value="ECO:0007669"/>
    <property type="project" value="TreeGrafter"/>
</dbReference>
<dbReference type="Pfam" id="PF13180">
    <property type="entry name" value="PDZ_2"/>
    <property type="match status" value="1"/>
</dbReference>
<dbReference type="Pfam" id="PF00595">
    <property type="entry name" value="PDZ"/>
    <property type="match status" value="1"/>
</dbReference>
<evidence type="ECO:0000313" key="8">
    <source>
        <dbReference type="EMBL" id="QEA05802.1"/>
    </source>
</evidence>
<evidence type="ECO:0000259" key="7">
    <source>
        <dbReference type="PROSITE" id="PS50106"/>
    </source>
</evidence>
<feature type="domain" description="PDZ" evidence="7">
    <location>
        <begin position="260"/>
        <end position="351"/>
    </location>
</feature>
<dbReference type="InterPro" id="IPR011782">
    <property type="entry name" value="Pept_S1C_Do"/>
</dbReference>
<keyword evidence="6" id="KW-0720">Serine protease</keyword>
<dbReference type="NCBIfam" id="TIGR02037">
    <property type="entry name" value="degP_htrA_DO"/>
    <property type="match status" value="1"/>
</dbReference>
<dbReference type="InterPro" id="IPR001940">
    <property type="entry name" value="Peptidase_S1C"/>
</dbReference>
<dbReference type="SUPFAM" id="SSF50494">
    <property type="entry name" value="Trypsin-like serine proteases"/>
    <property type="match status" value="1"/>
</dbReference>
<dbReference type="PRINTS" id="PR00834">
    <property type="entry name" value="PROTEASES2C"/>
</dbReference>
<dbReference type="InterPro" id="IPR001478">
    <property type="entry name" value="PDZ"/>
</dbReference>
<dbReference type="EMBL" id="MN079111">
    <property type="protein sequence ID" value="QEA05802.1"/>
    <property type="molecule type" value="Genomic_DNA"/>
</dbReference>
<dbReference type="PROSITE" id="PS50106">
    <property type="entry name" value="PDZ"/>
    <property type="match status" value="2"/>
</dbReference>
<dbReference type="SMART" id="SM00228">
    <property type="entry name" value="PDZ"/>
    <property type="match status" value="2"/>
</dbReference>
<keyword evidence="4" id="KW-0677">Repeat</keyword>